<dbReference type="RefSeq" id="XP_002295581.1">
    <property type="nucleotide sequence ID" value="XM_002295545.1"/>
</dbReference>
<feature type="compositionally biased region" description="Polar residues" evidence="5">
    <location>
        <begin position="79"/>
        <end position="93"/>
    </location>
</feature>
<sequence>MSNNPYQLREGSILASSSSPASPPTIPGDLTRKCLQLHHPYQKIASDAVDLSSELLKLLVVEARRRAAIEAECDAAVSDTGNKSESDGSQSWMKDSYEDENDTLTTKKKKVVEIRADHISKIAAELLMDLS</sequence>
<comment type="similarity">
    <text evidence="1">Belongs to the CENP-X/MHF2 family.</text>
</comment>
<keyword evidence="3" id="KW-0238">DNA-binding</keyword>
<evidence type="ECO:0000256" key="3">
    <source>
        <dbReference type="ARBA" id="ARBA00023125"/>
    </source>
</evidence>
<dbReference type="AlphaFoldDB" id="B5YLU9"/>
<evidence type="ECO:0000256" key="5">
    <source>
        <dbReference type="SAM" id="MobiDB-lite"/>
    </source>
</evidence>
<dbReference type="GO" id="GO:0003677">
    <property type="term" value="F:DNA binding"/>
    <property type="evidence" value="ECO:0007669"/>
    <property type="project" value="UniProtKB-KW"/>
</dbReference>
<dbReference type="InParanoid" id="B5YLU9"/>
<keyword evidence="4" id="KW-0234">DNA repair</keyword>
<dbReference type="Proteomes" id="UP000001449">
    <property type="component" value="Chromosome 18"/>
</dbReference>
<feature type="region of interest" description="Disordered" evidence="5">
    <location>
        <begin position="1"/>
        <end position="27"/>
    </location>
</feature>
<reference evidence="6 7" key="1">
    <citation type="journal article" date="2004" name="Science">
        <title>The genome of the diatom Thalassiosira pseudonana: ecology, evolution, and metabolism.</title>
        <authorList>
            <person name="Armbrust E.V."/>
            <person name="Berges J.A."/>
            <person name="Bowler C."/>
            <person name="Green B.R."/>
            <person name="Martinez D."/>
            <person name="Putnam N.H."/>
            <person name="Zhou S."/>
            <person name="Allen A.E."/>
            <person name="Apt K.E."/>
            <person name="Bechner M."/>
            <person name="Brzezinski M.A."/>
            <person name="Chaal B.K."/>
            <person name="Chiovitti A."/>
            <person name="Davis A.K."/>
            <person name="Demarest M.S."/>
            <person name="Detter J.C."/>
            <person name="Glavina T."/>
            <person name="Goodstein D."/>
            <person name="Hadi M.Z."/>
            <person name="Hellsten U."/>
            <person name="Hildebrand M."/>
            <person name="Jenkins B.D."/>
            <person name="Jurka J."/>
            <person name="Kapitonov V.V."/>
            <person name="Kroger N."/>
            <person name="Lau W.W."/>
            <person name="Lane T.W."/>
            <person name="Larimer F.W."/>
            <person name="Lippmeier J.C."/>
            <person name="Lucas S."/>
            <person name="Medina M."/>
            <person name="Montsant A."/>
            <person name="Obornik M."/>
            <person name="Parker M.S."/>
            <person name="Palenik B."/>
            <person name="Pazour G.J."/>
            <person name="Richardson P.M."/>
            <person name="Rynearson T.A."/>
            <person name="Saito M.A."/>
            <person name="Schwartz D.C."/>
            <person name="Thamatrakoln K."/>
            <person name="Valentin K."/>
            <person name="Vardi A."/>
            <person name="Wilkerson F.P."/>
            <person name="Rokhsar D.S."/>
        </authorList>
    </citation>
    <scope>NUCLEOTIDE SEQUENCE [LARGE SCALE GENOMIC DNA]</scope>
    <source>
        <strain evidence="6 7">CCMP1335</strain>
    </source>
</reference>
<protein>
    <submittedName>
        <fullName evidence="6">Uncharacterized protein</fullName>
    </submittedName>
</protein>
<dbReference type="KEGG" id="tps:THAPS_10906"/>
<dbReference type="PaxDb" id="35128-Thaps10906"/>
<feature type="region of interest" description="Disordered" evidence="5">
    <location>
        <begin position="76"/>
        <end position="99"/>
    </location>
</feature>
<keyword evidence="7" id="KW-1185">Reference proteome</keyword>
<reference evidence="6 7" key="2">
    <citation type="journal article" date="2008" name="Nature">
        <title>The Phaeodactylum genome reveals the evolutionary history of diatom genomes.</title>
        <authorList>
            <person name="Bowler C."/>
            <person name="Allen A.E."/>
            <person name="Badger J.H."/>
            <person name="Grimwood J."/>
            <person name="Jabbari K."/>
            <person name="Kuo A."/>
            <person name="Maheswari U."/>
            <person name="Martens C."/>
            <person name="Maumus F."/>
            <person name="Otillar R.P."/>
            <person name="Rayko E."/>
            <person name="Salamov A."/>
            <person name="Vandepoele K."/>
            <person name="Beszteri B."/>
            <person name="Gruber A."/>
            <person name="Heijde M."/>
            <person name="Katinka M."/>
            <person name="Mock T."/>
            <person name="Valentin K."/>
            <person name="Verret F."/>
            <person name="Berges J.A."/>
            <person name="Brownlee C."/>
            <person name="Cadoret J.P."/>
            <person name="Chiovitti A."/>
            <person name="Choi C.J."/>
            <person name="Coesel S."/>
            <person name="De Martino A."/>
            <person name="Detter J.C."/>
            <person name="Durkin C."/>
            <person name="Falciatore A."/>
            <person name="Fournet J."/>
            <person name="Haruta M."/>
            <person name="Huysman M.J."/>
            <person name="Jenkins B.D."/>
            <person name="Jiroutova K."/>
            <person name="Jorgensen R.E."/>
            <person name="Joubert Y."/>
            <person name="Kaplan A."/>
            <person name="Kroger N."/>
            <person name="Kroth P.G."/>
            <person name="La Roche J."/>
            <person name="Lindquist E."/>
            <person name="Lommer M."/>
            <person name="Martin-Jezequel V."/>
            <person name="Lopez P.J."/>
            <person name="Lucas S."/>
            <person name="Mangogna M."/>
            <person name="McGinnis K."/>
            <person name="Medlin L.K."/>
            <person name="Montsant A."/>
            <person name="Oudot-Le Secq M.P."/>
            <person name="Napoli C."/>
            <person name="Obornik M."/>
            <person name="Parker M.S."/>
            <person name="Petit J.L."/>
            <person name="Porcel B.M."/>
            <person name="Poulsen N."/>
            <person name="Robison M."/>
            <person name="Rychlewski L."/>
            <person name="Rynearson T.A."/>
            <person name="Schmutz J."/>
            <person name="Shapiro H."/>
            <person name="Siaut M."/>
            <person name="Stanley M."/>
            <person name="Sussman M.R."/>
            <person name="Taylor A.R."/>
            <person name="Vardi A."/>
            <person name="von Dassow P."/>
            <person name="Vyverman W."/>
            <person name="Willis A."/>
            <person name="Wyrwicz L.S."/>
            <person name="Rokhsar D.S."/>
            <person name="Weissenbach J."/>
            <person name="Armbrust E.V."/>
            <person name="Green B.R."/>
            <person name="Van de Peer Y."/>
            <person name="Grigoriev I.V."/>
        </authorList>
    </citation>
    <scope>NUCLEOTIDE SEQUENCE [LARGE SCALE GENOMIC DNA]</scope>
    <source>
        <strain evidence="6 7">CCMP1335</strain>
    </source>
</reference>
<dbReference type="GO" id="GO:0006281">
    <property type="term" value="P:DNA repair"/>
    <property type="evidence" value="ECO:0007669"/>
    <property type="project" value="UniProtKB-KW"/>
</dbReference>
<accession>B5YLU9</accession>
<organism evidence="6 7">
    <name type="scientific">Thalassiosira pseudonana</name>
    <name type="common">Marine diatom</name>
    <name type="synonym">Cyclotella nana</name>
    <dbReference type="NCBI Taxonomy" id="35128"/>
    <lineage>
        <taxon>Eukaryota</taxon>
        <taxon>Sar</taxon>
        <taxon>Stramenopiles</taxon>
        <taxon>Ochrophyta</taxon>
        <taxon>Bacillariophyta</taxon>
        <taxon>Coscinodiscophyceae</taxon>
        <taxon>Thalassiosirophycidae</taxon>
        <taxon>Thalassiosirales</taxon>
        <taxon>Thalassiosiraceae</taxon>
        <taxon>Thalassiosira</taxon>
    </lineage>
</organism>
<dbReference type="InterPro" id="IPR018552">
    <property type="entry name" value="CENP-X"/>
</dbReference>
<evidence type="ECO:0000256" key="4">
    <source>
        <dbReference type="ARBA" id="ARBA00023204"/>
    </source>
</evidence>
<evidence type="ECO:0000313" key="6">
    <source>
        <dbReference type="EMBL" id="ACI64298.1"/>
    </source>
</evidence>
<dbReference type="EMBL" id="CP001159">
    <property type="protein sequence ID" value="ACI64298.1"/>
    <property type="molecule type" value="Genomic_DNA"/>
</dbReference>
<evidence type="ECO:0000313" key="7">
    <source>
        <dbReference type="Proteomes" id="UP000001449"/>
    </source>
</evidence>
<dbReference type="HOGENOM" id="CLU_1931818_0_0_1"/>
<dbReference type="Pfam" id="PF09415">
    <property type="entry name" value="CENP-X"/>
    <property type="match status" value="1"/>
</dbReference>
<dbReference type="GeneID" id="7442984"/>
<dbReference type="CDD" id="cd22921">
    <property type="entry name" value="HFD_CENP-X"/>
    <property type="match status" value="1"/>
</dbReference>
<proteinExistence type="inferred from homology"/>
<gene>
    <name evidence="6" type="ORF">THAPS_10906</name>
</gene>
<keyword evidence="2" id="KW-0227">DNA damage</keyword>
<evidence type="ECO:0000256" key="2">
    <source>
        <dbReference type="ARBA" id="ARBA00022763"/>
    </source>
</evidence>
<evidence type="ECO:0000256" key="1">
    <source>
        <dbReference type="ARBA" id="ARBA00009359"/>
    </source>
</evidence>
<name>B5YLU9_THAPS</name>
<dbReference type="GO" id="GO:0051382">
    <property type="term" value="P:kinetochore assembly"/>
    <property type="evidence" value="ECO:0007669"/>
    <property type="project" value="InterPro"/>
</dbReference>